<feature type="region of interest" description="Disordered" evidence="2">
    <location>
        <begin position="238"/>
        <end position="271"/>
    </location>
</feature>
<dbReference type="Pfam" id="PF02518">
    <property type="entry name" value="HATPase_c"/>
    <property type="match status" value="1"/>
</dbReference>
<dbReference type="Pfam" id="PF00512">
    <property type="entry name" value="HisKA"/>
    <property type="match status" value="1"/>
</dbReference>
<gene>
    <name evidence="4" type="ORF">ACA1_386350</name>
</gene>
<feature type="domain" description="Histidine kinase" evidence="3">
    <location>
        <begin position="648"/>
        <end position="848"/>
    </location>
</feature>
<dbReference type="AlphaFoldDB" id="L8H9A7"/>
<dbReference type="GO" id="GO:0000155">
    <property type="term" value="F:phosphorelay sensor kinase activity"/>
    <property type="evidence" value="ECO:0007669"/>
    <property type="project" value="InterPro"/>
</dbReference>
<dbReference type="InterPro" id="IPR003594">
    <property type="entry name" value="HATPase_dom"/>
</dbReference>
<dbReference type="KEGG" id="acan:ACA1_386350"/>
<keyword evidence="5" id="KW-1185">Reference proteome</keyword>
<dbReference type="PROSITE" id="PS50109">
    <property type="entry name" value="HIS_KIN"/>
    <property type="match status" value="1"/>
</dbReference>
<dbReference type="EMBL" id="KB007900">
    <property type="protein sequence ID" value="ELR21827.1"/>
    <property type="molecule type" value="Genomic_DNA"/>
</dbReference>
<evidence type="ECO:0000259" key="3">
    <source>
        <dbReference type="PROSITE" id="PS50109"/>
    </source>
</evidence>
<dbReference type="Proteomes" id="UP000011083">
    <property type="component" value="Unassembled WGS sequence"/>
</dbReference>
<keyword evidence="1" id="KW-0597">Phosphoprotein</keyword>
<feature type="region of interest" description="Disordered" evidence="2">
    <location>
        <begin position="89"/>
        <end position="206"/>
    </location>
</feature>
<organism evidence="4 5">
    <name type="scientific">Acanthamoeba castellanii (strain ATCC 30010 / Neff)</name>
    <dbReference type="NCBI Taxonomy" id="1257118"/>
    <lineage>
        <taxon>Eukaryota</taxon>
        <taxon>Amoebozoa</taxon>
        <taxon>Discosea</taxon>
        <taxon>Longamoebia</taxon>
        <taxon>Centramoebida</taxon>
        <taxon>Acanthamoebidae</taxon>
        <taxon>Acanthamoeba</taxon>
    </lineage>
</organism>
<dbReference type="PANTHER" id="PTHR43547:SF2">
    <property type="entry name" value="HYBRID SIGNAL TRANSDUCTION HISTIDINE KINASE C"/>
    <property type="match status" value="1"/>
</dbReference>
<dbReference type="STRING" id="1257118.L8H9A7"/>
<dbReference type="CDD" id="cd00082">
    <property type="entry name" value="HisKA"/>
    <property type="match status" value="1"/>
</dbReference>
<feature type="compositionally biased region" description="Basic residues" evidence="2">
    <location>
        <begin position="134"/>
        <end position="150"/>
    </location>
</feature>
<dbReference type="SUPFAM" id="SSF55874">
    <property type="entry name" value="ATPase domain of HSP90 chaperone/DNA topoisomerase II/histidine kinase"/>
    <property type="match status" value="1"/>
</dbReference>
<dbReference type="Gene3D" id="3.30.565.10">
    <property type="entry name" value="Histidine kinase-like ATPase, C-terminal domain"/>
    <property type="match status" value="1"/>
</dbReference>
<feature type="compositionally biased region" description="Basic and acidic residues" evidence="2">
    <location>
        <begin position="166"/>
        <end position="179"/>
    </location>
</feature>
<feature type="region of interest" description="Disordered" evidence="2">
    <location>
        <begin position="848"/>
        <end position="867"/>
    </location>
</feature>
<dbReference type="Gene3D" id="1.10.287.130">
    <property type="match status" value="1"/>
</dbReference>
<dbReference type="Gene3D" id="3.30.450.20">
    <property type="entry name" value="PAS domain"/>
    <property type="match status" value="1"/>
</dbReference>
<sequence>MALTLPSMPSALLSSVLSAESLAKNLQIILATLTPVGHELKAEERYLFDLIAAALVSPHILHHKQHTIKQTVLSCLREVVRISALEPTSDAELLSPSSSRSRNKGTAEQTEQLASDVAQAKQAEPEEEDLASSWKRKKSSNRRNTPRSKQRNTLTFTENQEQEQLEQQHEPQLKKKASDGENGSDGGEASAKESPRRPSGAGDDESLALYSRRGSLSYGLPATYLVHQAGLEPTQQMDFRRKSSGDGNSSDSDGNKPWFLSRRANGTASGHEPISLESQLYSASGGEMGALFRTTDWAKTPLGSLSKWPSSLKLALGICLFSRFNMLLWWGEDHIMFYNDSYSKIIGPLKHPRFFAKPGQECFPEIWHIIGPMIEYVRTTGDATWVEDQLLHMNRNGYLEECYFTYSYSPIFLEDGTIGGVFNAVSETTAKIINERQLRILREVATRGVGATSTADALTICANTIQASGGHDIPFASLYLLAEGGAVANLVEAVGCEAGSALAPTTVAFARRKKSIGSDTTTEENSSVLSEETWSRVFRLLVEEGIESEVDLVPYGDAVPPCGPWDTQPTSCLILPIVSQINSNLLAGIMVLGVNPRHALDDNYRIFFKLFAGNVASAMANATAREEERRRVEALAELDRAKTIFFSNISHEFRTPLTLMLGPLEDKEQLLLIHRNALRLLKLVNSLLDFSRLEAGKTNAVFEPTDLSQLTQELSTIFRSTIESAGMKLIVDCPALAQDAYVDRDMWEKIVLNLLSNALKFTLHGQIEVHLAQLSDTEAELRVTDTGIGIPESELQHIGKRFHRITTEGGRSHEGTGIGLALVYELVHLHGGTTMVESQLGKAQFQISGGRYGPQQRNSKFQSQSIK</sequence>
<name>L8H9A7_ACACF</name>
<feature type="compositionally biased region" description="Polar residues" evidence="2">
    <location>
        <begin position="95"/>
        <end position="113"/>
    </location>
</feature>
<dbReference type="RefSeq" id="XP_004347209.1">
    <property type="nucleotide sequence ID" value="XM_004347159.1"/>
</dbReference>
<reference evidence="4 5" key="1">
    <citation type="journal article" date="2013" name="Genome Biol.">
        <title>Genome of Acanthamoeba castellanii highlights extensive lateral gene transfer and early evolution of tyrosine kinase signaling.</title>
        <authorList>
            <person name="Clarke M."/>
            <person name="Lohan A.J."/>
            <person name="Liu B."/>
            <person name="Lagkouvardos I."/>
            <person name="Roy S."/>
            <person name="Zafar N."/>
            <person name="Bertelli C."/>
            <person name="Schilde C."/>
            <person name="Kianianmomeni A."/>
            <person name="Burglin T.R."/>
            <person name="Frech C."/>
            <person name="Turcotte B."/>
            <person name="Kopec K.O."/>
            <person name="Synnott J.M."/>
            <person name="Choo C."/>
            <person name="Paponov I."/>
            <person name="Finkler A."/>
            <person name="Soon Heng Tan C."/>
            <person name="Hutchins A.P."/>
            <person name="Weinmeier T."/>
            <person name="Rattei T."/>
            <person name="Chu J.S."/>
            <person name="Gimenez G."/>
            <person name="Irimia M."/>
            <person name="Rigden D.J."/>
            <person name="Fitzpatrick D.A."/>
            <person name="Lorenzo-Morales J."/>
            <person name="Bateman A."/>
            <person name="Chiu C.H."/>
            <person name="Tang P."/>
            <person name="Hegemann P."/>
            <person name="Fromm H."/>
            <person name="Raoult D."/>
            <person name="Greub G."/>
            <person name="Miranda-Saavedra D."/>
            <person name="Chen N."/>
            <person name="Nash P."/>
            <person name="Ginger M.L."/>
            <person name="Horn M."/>
            <person name="Schaap P."/>
            <person name="Caler L."/>
            <person name="Loftus B."/>
        </authorList>
    </citation>
    <scope>NUCLEOTIDE SEQUENCE [LARGE SCALE GENOMIC DNA]</scope>
    <source>
        <strain evidence="4 5">Neff</strain>
    </source>
</reference>
<evidence type="ECO:0000256" key="1">
    <source>
        <dbReference type="ARBA" id="ARBA00022553"/>
    </source>
</evidence>
<dbReference type="OrthoDB" id="16389at2759"/>
<dbReference type="InterPro" id="IPR036097">
    <property type="entry name" value="HisK_dim/P_sf"/>
</dbReference>
<dbReference type="InterPro" id="IPR004358">
    <property type="entry name" value="Sig_transdc_His_kin-like_C"/>
</dbReference>
<dbReference type="SMART" id="SM00387">
    <property type="entry name" value="HATPase_c"/>
    <property type="match status" value="1"/>
</dbReference>
<evidence type="ECO:0000313" key="5">
    <source>
        <dbReference type="Proteomes" id="UP000011083"/>
    </source>
</evidence>
<feature type="compositionally biased region" description="Polar residues" evidence="2">
    <location>
        <begin position="855"/>
        <end position="867"/>
    </location>
</feature>
<dbReference type="InterPro" id="IPR005467">
    <property type="entry name" value="His_kinase_dom"/>
</dbReference>
<dbReference type="InterPro" id="IPR036890">
    <property type="entry name" value="HATPase_C_sf"/>
</dbReference>
<keyword evidence="4" id="KW-0808">Transferase</keyword>
<dbReference type="VEuPathDB" id="AmoebaDB:ACA1_386350"/>
<protein>
    <submittedName>
        <fullName evidence="4">ATPase/histidine kinase/DNA gyrase B/HSP90 domain containing protein</fullName>
    </submittedName>
</protein>
<accession>L8H9A7</accession>
<dbReference type="SUPFAM" id="SSF47384">
    <property type="entry name" value="Homodimeric domain of signal transducing histidine kinase"/>
    <property type="match status" value="1"/>
</dbReference>
<keyword evidence="4" id="KW-0418">Kinase</keyword>
<dbReference type="SMART" id="SM00388">
    <property type="entry name" value="HisKA"/>
    <property type="match status" value="1"/>
</dbReference>
<evidence type="ECO:0000256" key="2">
    <source>
        <dbReference type="SAM" id="MobiDB-lite"/>
    </source>
</evidence>
<dbReference type="InterPro" id="IPR003661">
    <property type="entry name" value="HisK_dim/P_dom"/>
</dbReference>
<proteinExistence type="predicted"/>
<dbReference type="PRINTS" id="PR00344">
    <property type="entry name" value="BCTRLSENSOR"/>
</dbReference>
<evidence type="ECO:0000313" key="4">
    <source>
        <dbReference type="EMBL" id="ELR21827.1"/>
    </source>
</evidence>
<dbReference type="PANTHER" id="PTHR43547">
    <property type="entry name" value="TWO-COMPONENT HISTIDINE KINASE"/>
    <property type="match status" value="1"/>
</dbReference>
<dbReference type="SUPFAM" id="SSF55781">
    <property type="entry name" value="GAF domain-like"/>
    <property type="match status" value="1"/>
</dbReference>
<dbReference type="GeneID" id="14922741"/>